<evidence type="ECO:0000313" key="2">
    <source>
        <dbReference type="EMBL" id="GMI31758.1"/>
    </source>
</evidence>
<protein>
    <submittedName>
        <fullName evidence="2">Uncharacterized protein</fullName>
    </submittedName>
</protein>
<proteinExistence type="predicted"/>
<dbReference type="Proteomes" id="UP001165065">
    <property type="component" value="Unassembled WGS sequence"/>
</dbReference>
<feature type="compositionally biased region" description="Acidic residues" evidence="1">
    <location>
        <begin position="409"/>
        <end position="431"/>
    </location>
</feature>
<evidence type="ECO:0000313" key="3">
    <source>
        <dbReference type="Proteomes" id="UP001165065"/>
    </source>
</evidence>
<organism evidence="2 3">
    <name type="scientific">Triparma columacea</name>
    <dbReference type="NCBI Taxonomy" id="722753"/>
    <lineage>
        <taxon>Eukaryota</taxon>
        <taxon>Sar</taxon>
        <taxon>Stramenopiles</taxon>
        <taxon>Ochrophyta</taxon>
        <taxon>Bolidophyceae</taxon>
        <taxon>Parmales</taxon>
        <taxon>Triparmaceae</taxon>
        <taxon>Triparma</taxon>
    </lineage>
</organism>
<comment type="caution">
    <text evidence="2">The sequence shown here is derived from an EMBL/GenBank/DDBJ whole genome shotgun (WGS) entry which is preliminary data.</text>
</comment>
<feature type="compositionally biased region" description="Basic residues" evidence="1">
    <location>
        <begin position="393"/>
        <end position="402"/>
    </location>
</feature>
<gene>
    <name evidence="2" type="ORF">TrCOL_g8326</name>
</gene>
<keyword evidence="3" id="KW-1185">Reference proteome</keyword>
<name>A0A9W7G385_9STRA</name>
<feature type="compositionally biased region" description="Basic and acidic residues" evidence="1">
    <location>
        <begin position="355"/>
        <end position="380"/>
    </location>
</feature>
<dbReference type="AlphaFoldDB" id="A0A9W7G385"/>
<evidence type="ECO:0000256" key="1">
    <source>
        <dbReference type="SAM" id="MobiDB-lite"/>
    </source>
</evidence>
<accession>A0A9W7G385</accession>
<reference evidence="3" key="1">
    <citation type="journal article" date="2023" name="Commun. Biol.">
        <title>Genome analysis of Parmales, the sister group of diatoms, reveals the evolutionary specialization of diatoms from phago-mixotrophs to photoautotrophs.</title>
        <authorList>
            <person name="Ban H."/>
            <person name="Sato S."/>
            <person name="Yoshikawa S."/>
            <person name="Yamada K."/>
            <person name="Nakamura Y."/>
            <person name="Ichinomiya M."/>
            <person name="Sato N."/>
            <person name="Blanc-Mathieu R."/>
            <person name="Endo H."/>
            <person name="Kuwata A."/>
            <person name="Ogata H."/>
        </authorList>
    </citation>
    <scope>NUCLEOTIDE SEQUENCE [LARGE SCALE GENOMIC DNA]</scope>
</reference>
<dbReference type="EMBL" id="BRYA01000755">
    <property type="protein sequence ID" value="GMI31758.1"/>
    <property type="molecule type" value="Genomic_DNA"/>
</dbReference>
<sequence>MQLSTFGVKGRNADCTTTRSSLLRSVLMRANGLTRTGHRAMSNLGFCCSVDMARLWENAVVAERKRELCALKTTTPQSRNTLYIYCHDNYVLHLDLKGNLPNAIGGIVRFLHTISHMYIKIEWDWKSRGPLVPDGVKVGTSNGKYDLLNDFFFSNSKNKRTFGKDRDVNYLSLLNYDLIDGFDDKVFLPDKRLIRQSFKRYTVLPSVAGSYGHRMTWLHNLILPAMKSYFGTKAIITHCCDMEGGNHHENVINDPSTYFNRGTKRNLHEAFERNTSPTGAHWHSAKGYHEALYASSKFLSLRFILYLVFGERKSKASWKVNDDKISAIKKGEEEEAKAKKKKEKEEARVARRKELAAEKAVRDQKKAEKKAEKAAKKMAAEEEAWASVGKGAGTKRGRKRQIVHVDAENSSDEDRDSGDVDREIDELDGEGDERVVEKSMDDLLVATETEENVLGLEDDHEDPTKEQVLVELSTLTLSLQASFEDAESDTEREVLKEELEKLGSKIDEAFLIHGLKVADMDGYQGR</sequence>
<feature type="region of interest" description="Disordered" evidence="1">
    <location>
        <begin position="355"/>
        <end position="437"/>
    </location>
</feature>